<keyword evidence="5" id="KW-1185">Reference proteome</keyword>
<dbReference type="SUPFAM" id="SSF81901">
    <property type="entry name" value="HCP-like"/>
    <property type="match status" value="1"/>
</dbReference>
<protein>
    <submittedName>
        <fullName evidence="4">Tetratricopeptide repeat-containing protein</fullName>
    </submittedName>
</protein>
<reference evidence="5" key="1">
    <citation type="submission" date="2016-10" db="EMBL/GenBank/DDBJ databases">
        <authorList>
            <person name="Varghese N."/>
            <person name="Submissions S."/>
        </authorList>
    </citation>
    <scope>NUCLEOTIDE SEQUENCE [LARGE SCALE GENOMIC DNA]</scope>
    <source>
        <strain evidence="5">DSM 17298</strain>
    </source>
</reference>
<feature type="repeat" description="TPR" evidence="3">
    <location>
        <begin position="448"/>
        <end position="481"/>
    </location>
</feature>
<dbReference type="SUPFAM" id="SSF48452">
    <property type="entry name" value="TPR-like"/>
    <property type="match status" value="2"/>
</dbReference>
<dbReference type="Pfam" id="PF13432">
    <property type="entry name" value="TPR_16"/>
    <property type="match status" value="2"/>
</dbReference>
<keyword evidence="2 3" id="KW-0802">TPR repeat</keyword>
<dbReference type="AlphaFoldDB" id="A0A1H5ZFB2"/>
<dbReference type="Gene3D" id="1.25.40.10">
    <property type="entry name" value="Tetratricopeptide repeat domain"/>
    <property type="match status" value="4"/>
</dbReference>
<feature type="repeat" description="TPR" evidence="3">
    <location>
        <begin position="592"/>
        <end position="625"/>
    </location>
</feature>
<name>A0A1H5ZFB2_9BACT</name>
<organism evidence="4 5">
    <name type="scientific">Algoriphagus boritolerans DSM 17298 = JCM 18970</name>
    <dbReference type="NCBI Taxonomy" id="1120964"/>
    <lineage>
        <taxon>Bacteria</taxon>
        <taxon>Pseudomonadati</taxon>
        <taxon>Bacteroidota</taxon>
        <taxon>Cytophagia</taxon>
        <taxon>Cytophagales</taxon>
        <taxon>Cyclobacteriaceae</taxon>
        <taxon>Algoriphagus</taxon>
    </lineage>
</organism>
<evidence type="ECO:0000256" key="1">
    <source>
        <dbReference type="ARBA" id="ARBA00022737"/>
    </source>
</evidence>
<dbReference type="PANTHER" id="PTHR44858">
    <property type="entry name" value="TETRATRICOPEPTIDE REPEAT PROTEIN 6"/>
    <property type="match status" value="1"/>
</dbReference>
<dbReference type="Proteomes" id="UP000236736">
    <property type="component" value="Unassembled WGS sequence"/>
</dbReference>
<dbReference type="Pfam" id="PF13181">
    <property type="entry name" value="TPR_8"/>
    <property type="match status" value="2"/>
</dbReference>
<evidence type="ECO:0000256" key="2">
    <source>
        <dbReference type="ARBA" id="ARBA00022803"/>
    </source>
</evidence>
<dbReference type="PROSITE" id="PS50005">
    <property type="entry name" value="TPR"/>
    <property type="match status" value="3"/>
</dbReference>
<proteinExistence type="predicted"/>
<evidence type="ECO:0000256" key="3">
    <source>
        <dbReference type="PROSITE-ProRule" id="PRU00339"/>
    </source>
</evidence>
<dbReference type="InterPro" id="IPR011990">
    <property type="entry name" value="TPR-like_helical_dom_sf"/>
</dbReference>
<dbReference type="RefSeq" id="WP_103926066.1">
    <property type="nucleotide sequence ID" value="NZ_FNVR01000026.1"/>
</dbReference>
<dbReference type="SMART" id="SM00028">
    <property type="entry name" value="TPR"/>
    <property type="match status" value="10"/>
</dbReference>
<accession>A0A1H5ZFB2</accession>
<feature type="repeat" description="TPR" evidence="3">
    <location>
        <begin position="682"/>
        <end position="715"/>
    </location>
</feature>
<gene>
    <name evidence="4" type="ORF">SAMN03080598_03463</name>
</gene>
<sequence length="949" mass="110330">MKQILIALIYFIFSSTFAQGLEERDVKEIKSKSRLIVKEFEGLLNLISNNQMYDSEIEEIIANSLDSKNVNRLFKDPKVIVEDDLNPELINKKRNVDINTYLANFNLQYNKTSDFSVFFDDITVSDVFNKNYYFLIVNYTSSFKSSFSEEQKLYNPIKRSLELELVKNDNGKWFVTIASLTNTMQPNFDHLLSYKVQVTKSTNRTISFLSDSDSDSVSSEEQSFFNTEANYDAEYYSLLRDGEYAFNEERYDDATFYFEKANQIKNYDSYNTVMLGRSKRLYEVQLLNSEEYLIELYSKQAFTSHKNGDLEIAIKRYQSILKLKEDSNVLRNLDILEKRVLAKGDVTFFLTLPANNDLLKDLNKKSKGKDSNIEYELGKALLIQKMYESSKDPKELKNALDPLNLILSREPEFIRARLARAEISSILLDYKSSLNDYSYLISKNGENYLFYIERGRIHLLANNFEAAIADFTKSTEINPIAPDGHFELGKIYLAGNNLEDAEYHLKQCISSQYSNPAFHYFYARAIGGIDLLKSLDHLKISRELDIDFKLERQIEKVLADYSLQFEGILRSGNYQFAEKLVNQSLEVNENSPSALIQLAILLKYKKEYKEAIPILERLLTLNPNSQSIKYELAENYSQAGLFDQSFSLFSQIISNLEDSRKKYLKNYNFNQNAVSAYDKEYFKNYVGLGNLFFNNKKYSEAIQYYSKAKEIQSSTDYSYLLLLANAYSNLGFSKEALSTASEGLKLDPQNLNFLYLRGMIYFNINDYENSAINFLQSVSSPDLMDGSNYHLAMLNFKQKKFIEAFNFFKLISNQFEDFEKVLEYAFLISLRLEDLTNEEAFFDKIKSYYTDKKLTNKFETLLITRDVFKNNLLDLESSADQLLKIEPNNARLLYSLAMLNFKNKKIESGYTYLERALRTKQLIEADLYLDSSFPSYADKRVNKMIKDYL</sequence>
<evidence type="ECO:0000313" key="4">
    <source>
        <dbReference type="EMBL" id="SEG34415.1"/>
    </source>
</evidence>
<dbReference type="InterPro" id="IPR050498">
    <property type="entry name" value="Ycf3"/>
</dbReference>
<dbReference type="OrthoDB" id="712930at2"/>
<dbReference type="EMBL" id="FNVR01000026">
    <property type="protein sequence ID" value="SEG34415.1"/>
    <property type="molecule type" value="Genomic_DNA"/>
</dbReference>
<dbReference type="InterPro" id="IPR019734">
    <property type="entry name" value="TPR_rpt"/>
</dbReference>
<dbReference type="PANTHER" id="PTHR44858:SF1">
    <property type="entry name" value="UDP-N-ACETYLGLUCOSAMINE--PEPTIDE N-ACETYLGLUCOSAMINYLTRANSFERASE SPINDLY-RELATED"/>
    <property type="match status" value="1"/>
</dbReference>
<keyword evidence="1" id="KW-0677">Repeat</keyword>
<evidence type="ECO:0000313" key="5">
    <source>
        <dbReference type="Proteomes" id="UP000236736"/>
    </source>
</evidence>
<dbReference type="STRING" id="1120964.GCA_001313265_05563"/>